<accession>A0ABV9MQU2</accession>
<evidence type="ECO:0000256" key="2">
    <source>
        <dbReference type="ARBA" id="ARBA00022723"/>
    </source>
</evidence>
<dbReference type="InterPro" id="IPR006439">
    <property type="entry name" value="HAD-SF_hydro_IA"/>
</dbReference>
<dbReference type="GO" id="GO:0016787">
    <property type="term" value="F:hydrolase activity"/>
    <property type="evidence" value="ECO:0007669"/>
    <property type="project" value="UniProtKB-KW"/>
</dbReference>
<dbReference type="PANTHER" id="PTHR46470:SF2">
    <property type="entry name" value="GLYCERALDEHYDE 3-PHOSPHATE PHOSPHATASE"/>
    <property type="match status" value="1"/>
</dbReference>
<organism evidence="5 6">
    <name type="scientific">Enterococcus lemanii</name>
    <dbReference type="NCBI Taxonomy" id="1159752"/>
    <lineage>
        <taxon>Bacteria</taxon>
        <taxon>Bacillati</taxon>
        <taxon>Bacillota</taxon>
        <taxon>Bacilli</taxon>
        <taxon>Lactobacillales</taxon>
        <taxon>Enterococcaceae</taxon>
        <taxon>Enterococcus</taxon>
    </lineage>
</organism>
<dbReference type="InterPro" id="IPR036412">
    <property type="entry name" value="HAD-like_sf"/>
</dbReference>
<protein>
    <submittedName>
        <fullName evidence="5">HAD family hydrolase</fullName>
        <ecNumber evidence="5">3.1.3.-</ecNumber>
    </submittedName>
</protein>
<evidence type="ECO:0000313" key="5">
    <source>
        <dbReference type="EMBL" id="MFC4718327.1"/>
    </source>
</evidence>
<keyword evidence="2" id="KW-0479">Metal-binding</keyword>
<reference evidence="6" key="1">
    <citation type="journal article" date="2019" name="Int. J. Syst. Evol. Microbiol.">
        <title>The Global Catalogue of Microorganisms (GCM) 10K type strain sequencing project: providing services to taxonomists for standard genome sequencing and annotation.</title>
        <authorList>
            <consortium name="The Broad Institute Genomics Platform"/>
            <consortium name="The Broad Institute Genome Sequencing Center for Infectious Disease"/>
            <person name="Wu L."/>
            <person name="Ma J."/>
        </authorList>
    </citation>
    <scope>NUCLEOTIDE SEQUENCE [LARGE SCALE GENOMIC DNA]</scope>
    <source>
        <strain evidence="6">CGMCC 1.19032</strain>
    </source>
</reference>
<dbReference type="Gene3D" id="3.40.50.1000">
    <property type="entry name" value="HAD superfamily/HAD-like"/>
    <property type="match status" value="1"/>
</dbReference>
<name>A0ABV9MQU2_9ENTE</name>
<comment type="caution">
    <text evidence="5">The sequence shown here is derived from an EMBL/GenBank/DDBJ whole genome shotgun (WGS) entry which is preliminary data.</text>
</comment>
<keyword evidence="4" id="KW-0460">Magnesium</keyword>
<dbReference type="EMBL" id="JBHSGS010000007">
    <property type="protein sequence ID" value="MFC4718327.1"/>
    <property type="molecule type" value="Genomic_DNA"/>
</dbReference>
<comment type="cofactor">
    <cofactor evidence="1">
        <name>Mg(2+)</name>
        <dbReference type="ChEBI" id="CHEBI:18420"/>
    </cofactor>
</comment>
<gene>
    <name evidence="5" type="ORF">ACFO5I_01015</name>
</gene>
<dbReference type="Pfam" id="PF00702">
    <property type="entry name" value="Hydrolase"/>
    <property type="match status" value="1"/>
</dbReference>
<dbReference type="Proteomes" id="UP001595969">
    <property type="component" value="Unassembled WGS sequence"/>
</dbReference>
<dbReference type="SFLD" id="SFLDS00003">
    <property type="entry name" value="Haloacid_Dehalogenase"/>
    <property type="match status" value="1"/>
</dbReference>
<dbReference type="InterPro" id="IPR023214">
    <property type="entry name" value="HAD_sf"/>
</dbReference>
<proteinExistence type="predicted"/>
<evidence type="ECO:0000256" key="4">
    <source>
        <dbReference type="ARBA" id="ARBA00022842"/>
    </source>
</evidence>
<dbReference type="Gene3D" id="1.10.150.240">
    <property type="entry name" value="Putative phosphatase, domain 2"/>
    <property type="match status" value="1"/>
</dbReference>
<dbReference type="InterPro" id="IPR051400">
    <property type="entry name" value="HAD-like_hydrolase"/>
</dbReference>
<evidence type="ECO:0000256" key="1">
    <source>
        <dbReference type="ARBA" id="ARBA00001946"/>
    </source>
</evidence>
<sequence length="233" mass="26618">MTAIVFDVDDTLYDQMAPFQQAYAKNFASLSVDLTELYCARQKYSDAAFYYSQRGLMTQEAMQIYRMQAAFFSLGIEISDEVAWQFQMDYEQAQQEITLSPTIIKVLDYCQEQAIPMGIITNGPANHQQKKIDQLELERWIPREKQIISGAVGLKKPDKAIFDLAKKQMKLSGKKAYYVGDSFENDVLGAKNAGWETIWLNRRQHSFSSQTQLVDWLAKDEANLLAILQAIVA</sequence>
<keyword evidence="6" id="KW-1185">Reference proteome</keyword>
<dbReference type="RefSeq" id="WP_204654719.1">
    <property type="nucleotide sequence ID" value="NZ_JAFBFD010000036.1"/>
</dbReference>
<evidence type="ECO:0000313" key="6">
    <source>
        <dbReference type="Proteomes" id="UP001595969"/>
    </source>
</evidence>
<dbReference type="EC" id="3.1.3.-" evidence="5"/>
<dbReference type="SFLD" id="SFLDG01129">
    <property type="entry name" value="C1.5:_HAD__Beta-PGM__Phosphata"/>
    <property type="match status" value="1"/>
</dbReference>
<dbReference type="NCBIfam" id="TIGR01549">
    <property type="entry name" value="HAD-SF-IA-v1"/>
    <property type="match status" value="1"/>
</dbReference>
<dbReference type="PRINTS" id="PR00413">
    <property type="entry name" value="HADHALOGNASE"/>
</dbReference>
<dbReference type="InterPro" id="IPR023198">
    <property type="entry name" value="PGP-like_dom2"/>
</dbReference>
<dbReference type="PANTHER" id="PTHR46470">
    <property type="entry name" value="N-ACYLNEURAMINATE-9-PHOSPHATASE"/>
    <property type="match status" value="1"/>
</dbReference>
<dbReference type="SUPFAM" id="SSF56784">
    <property type="entry name" value="HAD-like"/>
    <property type="match status" value="1"/>
</dbReference>
<evidence type="ECO:0000256" key="3">
    <source>
        <dbReference type="ARBA" id="ARBA00022801"/>
    </source>
</evidence>
<keyword evidence="3 5" id="KW-0378">Hydrolase</keyword>